<gene>
    <name evidence="1" type="ORF">VOWphi5012_087</name>
</gene>
<reference evidence="1 2" key="1">
    <citation type="submission" date="2019-10" db="EMBL/GenBank/DDBJ databases">
        <authorList>
            <person name="Lin L.C."/>
        </authorList>
    </citation>
    <scope>NUCLEOTIDE SEQUENCE [LARGE SCALE GENOMIC DNA]</scope>
</reference>
<evidence type="ECO:0000313" key="2">
    <source>
        <dbReference type="Proteomes" id="UP000325783"/>
    </source>
</evidence>
<dbReference type="EMBL" id="MN584918">
    <property type="protein sequence ID" value="QFR59870.1"/>
    <property type="molecule type" value="Genomic_DNA"/>
</dbReference>
<keyword evidence="2" id="KW-1185">Reference proteome</keyword>
<evidence type="ECO:0000313" key="1">
    <source>
        <dbReference type="EMBL" id="QFR59870.1"/>
    </source>
</evidence>
<organism evidence="1 2">
    <name type="scientific">Vibrio phage phi50-12</name>
    <dbReference type="NCBI Taxonomy" id="2654972"/>
    <lineage>
        <taxon>Viruses</taxon>
        <taxon>Duplodnaviria</taxon>
        <taxon>Heunggongvirae</taxon>
        <taxon>Uroviricota</taxon>
        <taxon>Caudoviricetes</taxon>
        <taxon>Schitoviridae</taxon>
        <taxon>Penintadodekavirus</taxon>
        <taxon>Penintadodekavirus 5012</taxon>
    </lineage>
</organism>
<sequence>MIKKAYATVKREEIPEMLKEIGFFEPCDEPRMFTGIRTTSSGTTVLIDSLTGRRINECYLDILLEKSDESTS</sequence>
<protein>
    <submittedName>
        <fullName evidence="1">Uncharacterized protein</fullName>
    </submittedName>
</protein>
<name>A0A5P8PRE6_9CAUD</name>
<dbReference type="Proteomes" id="UP000325783">
    <property type="component" value="Segment"/>
</dbReference>
<accession>A0A5P8PRE6</accession>
<proteinExistence type="predicted"/>